<reference evidence="1 2" key="1">
    <citation type="submission" date="2023-07" db="EMBL/GenBank/DDBJ databases">
        <title>Genomic Encyclopedia of Type Strains, Phase IV (KMG-IV): sequencing the most valuable type-strain genomes for metagenomic binning, comparative biology and taxonomic classification.</title>
        <authorList>
            <person name="Goeker M."/>
        </authorList>
    </citation>
    <scope>NUCLEOTIDE SEQUENCE [LARGE SCALE GENOMIC DNA]</scope>
    <source>
        <strain evidence="1 2">NIO-1023</strain>
    </source>
</reference>
<gene>
    <name evidence="1" type="ORF">QO006_002878</name>
</gene>
<dbReference type="Proteomes" id="UP001232163">
    <property type="component" value="Unassembled WGS sequence"/>
</dbReference>
<name>A0ABT9MFP0_9DEIO</name>
<organism evidence="1 2">
    <name type="scientific">Deinococcus enclensis</name>
    <dbReference type="NCBI Taxonomy" id="1049582"/>
    <lineage>
        <taxon>Bacteria</taxon>
        <taxon>Thermotogati</taxon>
        <taxon>Deinococcota</taxon>
        <taxon>Deinococci</taxon>
        <taxon>Deinococcales</taxon>
        <taxon>Deinococcaceae</taxon>
        <taxon>Deinococcus</taxon>
    </lineage>
</organism>
<dbReference type="RefSeq" id="WP_307467442.1">
    <property type="nucleotide sequence ID" value="NZ_JAURUR010000011.1"/>
</dbReference>
<proteinExistence type="predicted"/>
<protein>
    <submittedName>
        <fullName evidence="1">Uncharacterized protein</fullName>
    </submittedName>
</protein>
<evidence type="ECO:0000313" key="1">
    <source>
        <dbReference type="EMBL" id="MDP9765427.1"/>
    </source>
</evidence>
<evidence type="ECO:0000313" key="2">
    <source>
        <dbReference type="Proteomes" id="UP001232163"/>
    </source>
</evidence>
<dbReference type="EMBL" id="JAURUR010000011">
    <property type="protein sequence ID" value="MDP9765427.1"/>
    <property type="molecule type" value="Genomic_DNA"/>
</dbReference>
<sequence length="81" mass="8732">MPQEFHAAVIAGLVGRRAHGETLSVPSGEFHLDVAEYDEAGSSELVFLKLARALRHLLATPGELGPAHLRTQLEPLDPPRA</sequence>
<comment type="caution">
    <text evidence="1">The sequence shown here is derived from an EMBL/GenBank/DDBJ whole genome shotgun (WGS) entry which is preliminary data.</text>
</comment>
<accession>A0ABT9MFP0</accession>
<keyword evidence="2" id="KW-1185">Reference proteome</keyword>